<feature type="transmembrane region" description="Helical" evidence="1">
    <location>
        <begin position="78"/>
        <end position="101"/>
    </location>
</feature>
<dbReference type="EMBL" id="QLMJ01000006">
    <property type="protein sequence ID" value="RAK37811.1"/>
    <property type="molecule type" value="Genomic_DNA"/>
</dbReference>
<name>A0A327ZBZ9_9ACTN</name>
<dbReference type="Proteomes" id="UP000249341">
    <property type="component" value="Unassembled WGS sequence"/>
</dbReference>
<proteinExistence type="predicted"/>
<feature type="transmembrane region" description="Helical" evidence="1">
    <location>
        <begin position="107"/>
        <end position="129"/>
    </location>
</feature>
<keyword evidence="3" id="KW-1185">Reference proteome</keyword>
<sequence>MSSRRPLPAKARVLALAAVLAAVLSLLLPLLGIAYRNFTDIVYLGEGAGGLVVAADLVVTTLFLAAASAGVPRPIRVLTWPFLVVSLMQLALVLLYSWAVLTDADRLYGAGLAALTVSVVVRVPVFAALRQWWRSGAGAGIDSAAGGVARG</sequence>
<protein>
    <submittedName>
        <fullName evidence="2">Uncharacterized protein</fullName>
    </submittedName>
</protein>
<evidence type="ECO:0000313" key="3">
    <source>
        <dbReference type="Proteomes" id="UP000249341"/>
    </source>
</evidence>
<organism evidence="2 3">
    <name type="scientific">Actinoplanes lutulentus</name>
    <dbReference type="NCBI Taxonomy" id="1287878"/>
    <lineage>
        <taxon>Bacteria</taxon>
        <taxon>Bacillati</taxon>
        <taxon>Actinomycetota</taxon>
        <taxon>Actinomycetes</taxon>
        <taxon>Micromonosporales</taxon>
        <taxon>Micromonosporaceae</taxon>
        <taxon>Actinoplanes</taxon>
    </lineage>
</organism>
<dbReference type="AlphaFoldDB" id="A0A327ZBZ9"/>
<accession>A0A327ZBZ9</accession>
<keyword evidence="1" id="KW-0472">Membrane</keyword>
<keyword evidence="1" id="KW-1133">Transmembrane helix</keyword>
<evidence type="ECO:0000256" key="1">
    <source>
        <dbReference type="SAM" id="Phobius"/>
    </source>
</evidence>
<keyword evidence="1" id="KW-0812">Transmembrane</keyword>
<comment type="caution">
    <text evidence="2">The sequence shown here is derived from an EMBL/GenBank/DDBJ whole genome shotgun (WGS) entry which is preliminary data.</text>
</comment>
<reference evidence="2 3" key="1">
    <citation type="submission" date="2018-06" db="EMBL/GenBank/DDBJ databases">
        <title>Genomic Encyclopedia of Type Strains, Phase III (KMG-III): the genomes of soil and plant-associated and newly described type strains.</title>
        <authorList>
            <person name="Whitman W."/>
        </authorList>
    </citation>
    <scope>NUCLEOTIDE SEQUENCE [LARGE SCALE GENOMIC DNA]</scope>
    <source>
        <strain evidence="2 3">CGMCC 4.7090</strain>
    </source>
</reference>
<feature type="transmembrane region" description="Helical" evidence="1">
    <location>
        <begin position="48"/>
        <end position="71"/>
    </location>
</feature>
<evidence type="ECO:0000313" key="2">
    <source>
        <dbReference type="EMBL" id="RAK37811.1"/>
    </source>
</evidence>
<gene>
    <name evidence="2" type="ORF">B0I29_10677</name>
</gene>
<dbReference type="RefSeq" id="WP_111649724.1">
    <property type="nucleotide sequence ID" value="NZ_JACHWI010000005.1"/>
</dbReference>